<feature type="compositionally biased region" description="Basic and acidic residues" evidence="1">
    <location>
        <begin position="1090"/>
        <end position="1099"/>
    </location>
</feature>
<evidence type="ECO:0000313" key="3">
    <source>
        <dbReference type="Proteomes" id="UP000243975"/>
    </source>
</evidence>
<dbReference type="OMA" id="PCATISD"/>
<proteinExistence type="predicted"/>
<feature type="compositionally biased region" description="Basic and acidic residues" evidence="1">
    <location>
        <begin position="959"/>
        <end position="980"/>
    </location>
</feature>
<dbReference type="GO" id="GO:0006281">
    <property type="term" value="P:DNA repair"/>
    <property type="evidence" value="ECO:0007669"/>
    <property type="project" value="InterPro"/>
</dbReference>
<sequence length="1405" mass="158860">MESGDSMERDGVWMPLTPGKPIPARLGLGLHSVQPMGGRHNCKATLTSGQGTGIENLNEAFPFMASFNATGYLEHNGINEMYGLKAGFGEREADLGVAGKDPKSNAADQHDTSCAREEEVKVPHSECDSKNVHRVHESRAGVGSVPTTSEKKDSRKRRNDGIDLNKKPSQRPRMKKHRPKILDDSKPKKVPKAQTPRASTPRPKTPKPVTPNRVQERRKPARKNTFTGSTSCMQSSTSYGYKDVVQDVQSASMSSIIVFKSCKRSLDFNHHLVDGKSHYVSKSHVQPRSVNYDLGEFSYFGKLVTSKRNTPRRSRFQKKCLKASEDLLADNNKQQCHQDTSVIRNQELAETHGRRFVYFYQRRKKRSSNATSVIPTLQVYRRKFRANQCLQNSKKSGPNFPSIFKKQRAKRRKATMNVNWWYIKAFEDGKKRVKRSHRKHIQTTGKSVHNGVNKSKDHKGVVKPNLHTAERFLHVFLTKKRKRSIRHTRRRENILDIPIFKTTPYESEKRRENIMELSIFKAMPYETEICLPQQEESFLKVTECFPLQEVPIQTIESFTSFHRNVQLVDNSVDALKSLQLQEVPVLGSQSLLPGDQATPLSKKDINGQCKELVVRDHNFSGTLVKTEPPKKRKVLPKVNLDEETLRVWKLLMENDGSEPVEEMDKEKEEWWERQRKVFRGRVDSFIAKMHLIQGNRRFSQWKGSVVDSVVGVYLTQNVSDHLSSSAFMSLAARFPVKSTSKEVCDHGEVETSQELVRSNTVVDGRFSMNNETEKDMGTSCADVSDATPTVKPEQEGLSNPFLVQDKPCVDENSNAFRKLLDIEEVDYLKQFYSSANDKSPLNESRDNGDLNVSKEGEEQSATSFDLSICHEPCATISDVNVGLCEISVVRNIEREVVGEKNGGNAHLKHSESEFEGKEGVSNPFVVQDKPCVDENSNAFRKLLDIEEVDYLKQFYSSENDKSPLNEGRDNGHLNASKEGEDQSATSFYLPPPHEPCATISDVNVGLCEISIFRNVEREKNQGNEHLNHSDGEFIAQQKSTTLEEEPIIATPICTLNSEVTIEQSVDAVNNHPSMKAIPLDPRSTGKKKSRTDEKQEMKTDWESLRRTYCKSGGKETNENNMDAVDWDAVRRATVEEIAETIVERGMNNVLAARIKVDTNVGRVATRLGWVPLQPLPEEVQIHLLNAYPMMDSIQKYLFPRLCTLDQRTLYELHYQLITFGKVFCTKKSPNCNACPMRAECRHYASAFASARLALPGPKESNATSIVPAANEQNDSMLKTPPSSFVLELDNLASTYHVRNSEPIIEVPLSPEPEDALPIIRDIEDYYCESDDEIPTIRLNTEEFRETLKDTIDVNNISLPEAEMSKALVALTAQAASIPAPRMKYVAKLRTVHYVYELPDYHPSLA</sequence>
<dbReference type="InterPro" id="IPR003651">
    <property type="entry name" value="Endonuclease3_FeS-loop_motif"/>
</dbReference>
<dbReference type="EMBL" id="LEKV01001020">
    <property type="protein sequence ID" value="KVI10426.1"/>
    <property type="molecule type" value="Genomic_DNA"/>
</dbReference>
<feature type="compositionally biased region" description="Basic and acidic residues" evidence="1">
    <location>
        <begin position="95"/>
        <end position="139"/>
    </location>
</feature>
<dbReference type="GO" id="GO:0019104">
    <property type="term" value="F:DNA N-glycosylase activity"/>
    <property type="evidence" value="ECO:0007669"/>
    <property type="project" value="InterPro"/>
</dbReference>
<dbReference type="GO" id="GO:0035514">
    <property type="term" value="F:DNA demethylase activity"/>
    <property type="evidence" value="ECO:0007669"/>
    <property type="project" value="InterPro"/>
</dbReference>
<feature type="compositionally biased region" description="Polar residues" evidence="1">
    <location>
        <begin position="442"/>
        <end position="453"/>
    </location>
</feature>
<evidence type="ECO:0000256" key="1">
    <source>
        <dbReference type="SAM" id="MobiDB-lite"/>
    </source>
</evidence>
<dbReference type="GO" id="GO:0141166">
    <property type="term" value="P:chromosomal 5-methylcytosine DNA demethylation pathway"/>
    <property type="evidence" value="ECO:0007669"/>
    <property type="project" value="InterPro"/>
</dbReference>
<organism evidence="2 3">
    <name type="scientific">Cynara cardunculus var. scolymus</name>
    <name type="common">Globe artichoke</name>
    <name type="synonym">Cynara scolymus</name>
    <dbReference type="NCBI Taxonomy" id="59895"/>
    <lineage>
        <taxon>Eukaryota</taxon>
        <taxon>Viridiplantae</taxon>
        <taxon>Streptophyta</taxon>
        <taxon>Embryophyta</taxon>
        <taxon>Tracheophyta</taxon>
        <taxon>Spermatophyta</taxon>
        <taxon>Magnoliopsida</taxon>
        <taxon>eudicotyledons</taxon>
        <taxon>Gunneridae</taxon>
        <taxon>Pentapetalae</taxon>
        <taxon>asterids</taxon>
        <taxon>campanulids</taxon>
        <taxon>Asterales</taxon>
        <taxon>Asteraceae</taxon>
        <taxon>Carduoideae</taxon>
        <taxon>Cardueae</taxon>
        <taxon>Carduinae</taxon>
        <taxon>Cynara</taxon>
    </lineage>
</organism>
<dbReference type="SUPFAM" id="SSF48150">
    <property type="entry name" value="DNA-glycosylase"/>
    <property type="match status" value="1"/>
</dbReference>
<dbReference type="SMART" id="SM00525">
    <property type="entry name" value="FES"/>
    <property type="match status" value="1"/>
</dbReference>
<feature type="compositionally biased region" description="Basic and acidic residues" evidence="1">
    <location>
        <begin position="149"/>
        <end position="166"/>
    </location>
</feature>
<accession>A0A124SHS2</accession>
<feature type="region of interest" description="Disordered" evidence="1">
    <location>
        <begin position="95"/>
        <end position="235"/>
    </location>
</feature>
<reference evidence="2 3" key="1">
    <citation type="journal article" date="2016" name="Sci. Rep.">
        <title>The genome sequence of the outbreeding globe artichoke constructed de novo incorporating a phase-aware low-pass sequencing strategy of F1 progeny.</title>
        <authorList>
            <person name="Scaglione D."/>
            <person name="Reyes-Chin-Wo S."/>
            <person name="Acquadro A."/>
            <person name="Froenicke L."/>
            <person name="Portis E."/>
            <person name="Beitel C."/>
            <person name="Tirone M."/>
            <person name="Mauro R."/>
            <person name="Lo Monaco A."/>
            <person name="Mauromicale G."/>
            <person name="Faccioli P."/>
            <person name="Cattivelli L."/>
            <person name="Rieseberg L."/>
            <person name="Michelmore R."/>
            <person name="Lanteri S."/>
        </authorList>
    </citation>
    <scope>NUCLEOTIDE SEQUENCE [LARGE SCALE GENOMIC DNA]</scope>
    <source>
        <strain evidence="2">2C</strain>
    </source>
</reference>
<protein>
    <submittedName>
        <fullName evidence="2">DNA glycosylase</fullName>
    </submittedName>
</protein>
<dbReference type="PANTHER" id="PTHR46213:SF13">
    <property type="entry name" value="DEMETER-LIKE PROTEIN 2-RELATED"/>
    <property type="match status" value="1"/>
</dbReference>
<feature type="region of interest" description="Disordered" evidence="1">
    <location>
        <begin position="770"/>
        <end position="797"/>
    </location>
</feature>
<feature type="region of interest" description="Disordered" evidence="1">
    <location>
        <begin position="836"/>
        <end position="857"/>
    </location>
</feature>
<dbReference type="PANTHER" id="PTHR46213">
    <property type="entry name" value="TRANSCRIPTIONAL ACTIVATOR DEMETER"/>
    <property type="match status" value="1"/>
</dbReference>
<dbReference type="InterPro" id="IPR011257">
    <property type="entry name" value="DNA_glycosylase"/>
</dbReference>
<dbReference type="InterPro" id="IPR044811">
    <property type="entry name" value="DME/ROS1"/>
</dbReference>
<dbReference type="Gramene" id="KVI10426">
    <property type="protein sequence ID" value="KVI10426"/>
    <property type="gene ID" value="Ccrd_011203"/>
</dbReference>
<comment type="caution">
    <text evidence="2">The sequence shown here is derived from an EMBL/GenBank/DDBJ whole genome shotgun (WGS) entry which is preliminary data.</text>
</comment>
<dbReference type="Gene3D" id="1.10.1670.10">
    <property type="entry name" value="Helix-hairpin-Helix base-excision DNA repair enzymes (C-terminal)"/>
    <property type="match status" value="1"/>
</dbReference>
<dbReference type="GO" id="GO:0051539">
    <property type="term" value="F:4 iron, 4 sulfur cluster binding"/>
    <property type="evidence" value="ECO:0007669"/>
    <property type="project" value="InterPro"/>
</dbReference>
<feature type="non-terminal residue" evidence="2">
    <location>
        <position position="1405"/>
    </location>
</feature>
<evidence type="ECO:0000313" key="2">
    <source>
        <dbReference type="EMBL" id="KVI10426.1"/>
    </source>
</evidence>
<feature type="region of interest" description="Disordered" evidence="1">
    <location>
        <begin position="959"/>
        <end position="992"/>
    </location>
</feature>
<dbReference type="InterPro" id="IPR023170">
    <property type="entry name" value="HhH_base_excis_C"/>
</dbReference>
<dbReference type="Proteomes" id="UP000243975">
    <property type="component" value="Unassembled WGS sequence"/>
</dbReference>
<feature type="compositionally biased region" description="Basic residues" evidence="1">
    <location>
        <begin position="168"/>
        <end position="179"/>
    </location>
</feature>
<feature type="compositionally biased region" description="Polar residues" evidence="1">
    <location>
        <begin position="224"/>
        <end position="235"/>
    </location>
</feature>
<feature type="region of interest" description="Disordered" evidence="1">
    <location>
        <begin position="439"/>
        <end position="460"/>
    </location>
</feature>
<feature type="region of interest" description="Disordered" evidence="1">
    <location>
        <begin position="1069"/>
        <end position="1099"/>
    </location>
</feature>
<dbReference type="STRING" id="59895.A0A124SHS2"/>
<keyword evidence="3" id="KW-1185">Reference proteome</keyword>
<feature type="compositionally biased region" description="Basic and acidic residues" evidence="1">
    <location>
        <begin position="843"/>
        <end position="857"/>
    </location>
</feature>
<gene>
    <name evidence="2" type="ORF">Ccrd_011203</name>
</gene>
<name>A0A124SHS2_CYNCS</name>